<dbReference type="InterPro" id="IPR001753">
    <property type="entry name" value="Enoyl-CoA_hydra/iso"/>
</dbReference>
<evidence type="ECO:0000256" key="5">
    <source>
        <dbReference type="SAM" id="MobiDB-lite"/>
    </source>
</evidence>
<comment type="caution">
    <text evidence="6">The sequence shown here is derived from an EMBL/GenBank/DDBJ whole genome shotgun (WGS) entry which is preliminary data.</text>
</comment>
<evidence type="ECO:0000256" key="3">
    <source>
        <dbReference type="ARBA" id="ARBA00023239"/>
    </source>
</evidence>
<comment type="similarity">
    <text evidence="1 4">Belongs to the enoyl-CoA hydratase/isomerase family.</text>
</comment>
<accession>A0A1S1QQN4</accession>
<evidence type="ECO:0000313" key="7">
    <source>
        <dbReference type="Proteomes" id="UP000179627"/>
    </source>
</evidence>
<dbReference type="PANTHER" id="PTHR11941:SF169">
    <property type="entry name" value="(7AS)-7A-METHYL-1,5-DIOXO-2,3,5,6,7,7A-HEXAHYDRO-1H-INDENE-CARBOXYL-COA HYDROLASE"/>
    <property type="match status" value="1"/>
</dbReference>
<dbReference type="NCBIfam" id="NF005891">
    <property type="entry name" value="PRK07854.1"/>
    <property type="match status" value="1"/>
</dbReference>
<feature type="region of interest" description="Disordered" evidence="5">
    <location>
        <begin position="1"/>
        <end position="30"/>
    </location>
</feature>
<dbReference type="Gene3D" id="3.90.226.10">
    <property type="entry name" value="2-enoyl-CoA Hydratase, Chain A, domain 1"/>
    <property type="match status" value="1"/>
</dbReference>
<dbReference type="PROSITE" id="PS00166">
    <property type="entry name" value="ENOYL_COA_HYDRATASE"/>
    <property type="match status" value="1"/>
</dbReference>
<dbReference type="Proteomes" id="UP000179627">
    <property type="component" value="Unassembled WGS sequence"/>
</dbReference>
<dbReference type="AlphaFoldDB" id="A0A1S1QQN4"/>
<evidence type="ECO:0000256" key="1">
    <source>
        <dbReference type="ARBA" id="ARBA00005254"/>
    </source>
</evidence>
<dbReference type="SUPFAM" id="SSF52096">
    <property type="entry name" value="ClpP/crotonase"/>
    <property type="match status" value="1"/>
</dbReference>
<dbReference type="CDD" id="cd06558">
    <property type="entry name" value="crotonase-like"/>
    <property type="match status" value="1"/>
</dbReference>
<keyword evidence="7" id="KW-1185">Reference proteome</keyword>
<sequence length="264" mass="26813">MIDVELRGGPVPPPASGESAGADQTSGAPQVAVIRIDRPERRNALDIEHCEGLRAALGRAEDAGARAIVLTGVGSSFCAGADLNQVYGEAFTDALYNALHAITDTPLPVIAAVNGPAIGAGLQLALAADLRVAADSAVFAIPTARLGLAVDPWTLSRLAALAGGGTARAVVLGCETVPAARALGVGLVQRAGDLDVALAWADELAGLAPLTLAYSKQAFNEATDTGAVPSEAVTAAYEACWASEDAQEGRRARAEKRAPVFQGK</sequence>
<evidence type="ECO:0000313" key="6">
    <source>
        <dbReference type="EMBL" id="OHV34694.1"/>
    </source>
</evidence>
<dbReference type="EMBL" id="MBLM01000126">
    <property type="protein sequence ID" value="OHV34694.1"/>
    <property type="molecule type" value="Genomic_DNA"/>
</dbReference>
<organism evidence="6 7">
    <name type="scientific">Parafrankia colletiae</name>
    <dbReference type="NCBI Taxonomy" id="573497"/>
    <lineage>
        <taxon>Bacteria</taxon>
        <taxon>Bacillati</taxon>
        <taxon>Actinomycetota</taxon>
        <taxon>Actinomycetes</taxon>
        <taxon>Frankiales</taxon>
        <taxon>Frankiaceae</taxon>
        <taxon>Parafrankia</taxon>
    </lineage>
</organism>
<dbReference type="PANTHER" id="PTHR11941">
    <property type="entry name" value="ENOYL-COA HYDRATASE-RELATED"/>
    <property type="match status" value="1"/>
</dbReference>
<dbReference type="Pfam" id="PF00378">
    <property type="entry name" value="ECH_1"/>
    <property type="match status" value="1"/>
</dbReference>
<dbReference type="InterPro" id="IPR018376">
    <property type="entry name" value="Enoyl-CoA_hyd/isom_CS"/>
</dbReference>
<dbReference type="GO" id="GO:0006635">
    <property type="term" value="P:fatty acid beta-oxidation"/>
    <property type="evidence" value="ECO:0007669"/>
    <property type="project" value="TreeGrafter"/>
</dbReference>
<evidence type="ECO:0000256" key="2">
    <source>
        <dbReference type="ARBA" id="ARBA00023098"/>
    </source>
</evidence>
<gene>
    <name evidence="6" type="ORF">CC117_21060</name>
</gene>
<protein>
    <submittedName>
        <fullName evidence="6">Enoyl-CoA hydratase</fullName>
    </submittedName>
</protein>
<keyword evidence="3" id="KW-0456">Lyase</keyword>
<proteinExistence type="inferred from homology"/>
<reference evidence="7" key="1">
    <citation type="submission" date="2016-07" db="EMBL/GenBank/DDBJ databases">
        <title>Sequence Frankia sp. strain CcI1.17.</title>
        <authorList>
            <person name="Ghodhbane-Gtari F."/>
            <person name="Swanson E."/>
            <person name="Gueddou A."/>
            <person name="Morris K."/>
            <person name="Hezbri K."/>
            <person name="Ktari A."/>
            <person name="Nouioui I."/>
            <person name="Abebe-Akele F."/>
            <person name="Simpson S."/>
            <person name="Thomas K."/>
            <person name="Gtari M."/>
            <person name="Tisa L.S."/>
            <person name="Hurst S."/>
        </authorList>
    </citation>
    <scope>NUCLEOTIDE SEQUENCE [LARGE SCALE GENOMIC DNA]</scope>
    <source>
        <strain evidence="7">Cc1.17</strain>
    </source>
</reference>
<name>A0A1S1QQN4_9ACTN</name>
<dbReference type="RefSeq" id="WP_071086140.1">
    <property type="nucleotide sequence ID" value="NZ_MBLM01000126.1"/>
</dbReference>
<dbReference type="OrthoDB" id="3569436at2"/>
<evidence type="ECO:0000256" key="4">
    <source>
        <dbReference type="RuleBase" id="RU003707"/>
    </source>
</evidence>
<keyword evidence="2" id="KW-0443">Lipid metabolism</keyword>
<dbReference type="InterPro" id="IPR029045">
    <property type="entry name" value="ClpP/crotonase-like_dom_sf"/>
</dbReference>
<dbReference type="GO" id="GO:0016829">
    <property type="term" value="F:lyase activity"/>
    <property type="evidence" value="ECO:0007669"/>
    <property type="project" value="UniProtKB-KW"/>
</dbReference>